<dbReference type="EMBL" id="JAATIP010000068">
    <property type="protein sequence ID" value="KAF4379780.1"/>
    <property type="molecule type" value="Genomic_DNA"/>
</dbReference>
<proteinExistence type="predicted"/>
<dbReference type="PANTHER" id="PTHR39244">
    <property type="entry name" value="NATTERIN-4"/>
    <property type="match status" value="1"/>
</dbReference>
<accession>A0A7J6GC46</accession>
<reference evidence="2 3" key="1">
    <citation type="journal article" date="2020" name="bioRxiv">
        <title>Sequence and annotation of 42 cannabis genomes reveals extensive copy number variation in cannabinoid synthesis and pathogen resistance genes.</title>
        <authorList>
            <person name="Mckernan K.J."/>
            <person name="Helbert Y."/>
            <person name="Kane L.T."/>
            <person name="Ebling H."/>
            <person name="Zhang L."/>
            <person name="Liu B."/>
            <person name="Eaton Z."/>
            <person name="Mclaughlin S."/>
            <person name="Kingan S."/>
            <person name="Baybayan P."/>
            <person name="Concepcion G."/>
            <person name="Jordan M."/>
            <person name="Riva A."/>
            <person name="Barbazuk W."/>
            <person name="Harkins T."/>
        </authorList>
    </citation>
    <scope>NUCLEOTIDE SEQUENCE [LARGE SCALE GENOMIC DNA]</scope>
    <source>
        <strain evidence="3">cv. Jamaican Lion 4</strain>
        <tissue evidence="2">Leaf</tissue>
    </source>
</reference>
<dbReference type="Proteomes" id="UP000525078">
    <property type="component" value="Unassembled WGS sequence"/>
</dbReference>
<dbReference type="Pfam" id="PF07468">
    <property type="entry name" value="Agglutinin"/>
    <property type="match status" value="1"/>
</dbReference>
<sequence length="479" mass="55279">MSQLPRFVVIKSKHNGKYLTKIAKEESIAKGLSETFVNFRGEDITSPLVKFELERAKTKPGWFHIRYCYNNKYLTMQSKYSWYFLASADKPLEEDEIDWKNTMFKPIKTNTFDNDNNKQEYLQFQHVTNRYACHSTWEKNYEDGLYVSDKKVDDFDTFKVLDWESLVIFPKTTVAFKSQSGLGFYVSNKQDQYMRALKDANIFDQWASHEISTVGDGYVRIRNLSTKLFWKSENTYKAVVADSNETTDKYTTYLPIKVADNVVVLQNFGYKSFLLVEKDVPGIALYTNESNISDKTKFMVVEQVTSRKIYNINFRKEEGRVYKLSVIEKSHAVADNPDNVHSTMRLTLEFNKTRSVSIRNSVSLTSDVKTTFEIDSIPLIVNKEKIKLSADEVTAVGQWGTTKIFEALTKTDYTLRVPPKTRARVSLEVTQGTCEVPFSYAQKDSFYDGTSKILEMDDGMYTGVNIFNINIKTSHETLP</sequence>
<dbReference type="CDD" id="cd20216">
    <property type="entry name" value="PFM_HFR-2-like"/>
    <property type="match status" value="1"/>
</dbReference>
<evidence type="ECO:0000313" key="3">
    <source>
        <dbReference type="Proteomes" id="UP000525078"/>
    </source>
</evidence>
<organism evidence="2 3">
    <name type="scientific">Cannabis sativa</name>
    <name type="common">Hemp</name>
    <name type="synonym">Marijuana</name>
    <dbReference type="NCBI Taxonomy" id="3483"/>
    <lineage>
        <taxon>Eukaryota</taxon>
        <taxon>Viridiplantae</taxon>
        <taxon>Streptophyta</taxon>
        <taxon>Embryophyta</taxon>
        <taxon>Tracheophyta</taxon>
        <taxon>Spermatophyta</taxon>
        <taxon>Magnoliopsida</taxon>
        <taxon>eudicotyledons</taxon>
        <taxon>Gunneridae</taxon>
        <taxon>Pentapetalae</taxon>
        <taxon>rosids</taxon>
        <taxon>fabids</taxon>
        <taxon>Rosales</taxon>
        <taxon>Cannabaceae</taxon>
        <taxon>Cannabis</taxon>
    </lineage>
</organism>
<dbReference type="SUPFAM" id="SSF50382">
    <property type="entry name" value="Agglutinin"/>
    <property type="match status" value="2"/>
</dbReference>
<dbReference type="Gene3D" id="2.170.15.10">
    <property type="entry name" value="Proaerolysin, chain A, domain 3"/>
    <property type="match status" value="1"/>
</dbReference>
<dbReference type="InterPro" id="IPR036242">
    <property type="entry name" value="Agglutinin_dom_sf"/>
</dbReference>
<gene>
    <name evidence="2" type="ORF">F8388_023797</name>
</gene>
<feature type="domain" description="Agglutinin" evidence="1">
    <location>
        <begin position="2"/>
        <end position="162"/>
    </location>
</feature>
<dbReference type="SUPFAM" id="SSF56973">
    <property type="entry name" value="Aerolisin/ETX pore-forming domain"/>
    <property type="match status" value="1"/>
</dbReference>
<dbReference type="AlphaFoldDB" id="A0A7J6GC46"/>
<evidence type="ECO:0000313" key="2">
    <source>
        <dbReference type="EMBL" id="KAF4379780.1"/>
    </source>
</evidence>
<comment type="caution">
    <text evidence="2">The sequence shown here is derived from an EMBL/GenBank/DDBJ whole genome shotgun (WGS) entry which is preliminary data.</text>
</comment>
<name>A0A7J6GC46_CANSA</name>
<evidence type="ECO:0000259" key="1">
    <source>
        <dbReference type="SMART" id="SM00791"/>
    </source>
</evidence>
<dbReference type="InterPro" id="IPR008998">
    <property type="entry name" value="Agglutinin"/>
</dbReference>
<dbReference type="Gene3D" id="2.80.10.50">
    <property type="match status" value="2"/>
</dbReference>
<dbReference type="SMART" id="SM00791">
    <property type="entry name" value="Agglutinin"/>
    <property type="match status" value="1"/>
</dbReference>
<dbReference type="PANTHER" id="PTHR39244:SF5">
    <property type="entry name" value="NATTERIN-3-LIKE"/>
    <property type="match status" value="1"/>
</dbReference>
<protein>
    <recommendedName>
        <fullName evidence="1">Agglutinin domain-containing protein</fullName>
    </recommendedName>
</protein>
<dbReference type="InterPro" id="IPR053237">
    <property type="entry name" value="Natterin_C"/>
</dbReference>